<feature type="non-terminal residue" evidence="1">
    <location>
        <position position="273"/>
    </location>
</feature>
<dbReference type="AlphaFoldDB" id="X1HF11"/>
<proteinExistence type="predicted"/>
<dbReference type="Pfam" id="PF01547">
    <property type="entry name" value="SBP_bac_1"/>
    <property type="match status" value="1"/>
</dbReference>
<dbReference type="EMBL" id="BARU01025568">
    <property type="protein sequence ID" value="GAH67967.1"/>
    <property type="molecule type" value="Genomic_DNA"/>
</dbReference>
<dbReference type="InterPro" id="IPR006059">
    <property type="entry name" value="SBP"/>
</dbReference>
<name>X1HF11_9ZZZZ</name>
<dbReference type="SUPFAM" id="SSF53850">
    <property type="entry name" value="Periplasmic binding protein-like II"/>
    <property type="match status" value="1"/>
</dbReference>
<comment type="caution">
    <text evidence="1">The sequence shown here is derived from an EMBL/GenBank/DDBJ whole genome shotgun (WGS) entry which is preliminary data.</text>
</comment>
<feature type="non-terminal residue" evidence="1">
    <location>
        <position position="1"/>
    </location>
</feature>
<evidence type="ECO:0000313" key="1">
    <source>
        <dbReference type="EMBL" id="GAH67967.1"/>
    </source>
</evidence>
<organism evidence="1">
    <name type="scientific">marine sediment metagenome</name>
    <dbReference type="NCBI Taxonomy" id="412755"/>
    <lineage>
        <taxon>unclassified sequences</taxon>
        <taxon>metagenomes</taxon>
        <taxon>ecological metagenomes</taxon>
    </lineage>
</organism>
<accession>X1HF11</accession>
<gene>
    <name evidence="1" type="ORF">S03H2_41179</name>
</gene>
<evidence type="ECO:0008006" key="2">
    <source>
        <dbReference type="Google" id="ProtNLM"/>
    </source>
</evidence>
<sequence>GVIMATLLLAPQLVWAGSKLEPVELIWYYPGPYPQQDADMVFEAINEIVEEKINATVDFKAQNWGDYESKIRMVIASGEDYDLCFTANWFNNYLQNVSKGAFLPLDDLIDEYAPGLKALVPTCMWDATRVQGKIYGLINYQISCMTNGAYFKKELVDKYGFDVTTVKEIEDLEPFLAMVKARDPDIYPTGIVASGGGNWAGWITHFGFDEVVGRDLPGAVYIHDTGAIPTAINQYKTDEFKKYAGTMADWFQKGYIRSDAVAITDAQPMIKAG</sequence>
<dbReference type="Gene3D" id="3.40.190.10">
    <property type="entry name" value="Periplasmic binding protein-like II"/>
    <property type="match status" value="1"/>
</dbReference>
<protein>
    <recommendedName>
        <fullName evidence="2">Extracellular solute-binding protein</fullName>
    </recommendedName>
</protein>
<reference evidence="1" key="1">
    <citation type="journal article" date="2014" name="Front. Microbiol.">
        <title>High frequency of phylogenetically diverse reductive dehalogenase-homologous genes in deep subseafloor sedimentary metagenomes.</title>
        <authorList>
            <person name="Kawai M."/>
            <person name="Futagami T."/>
            <person name="Toyoda A."/>
            <person name="Takaki Y."/>
            <person name="Nishi S."/>
            <person name="Hori S."/>
            <person name="Arai W."/>
            <person name="Tsubouchi T."/>
            <person name="Morono Y."/>
            <person name="Uchiyama I."/>
            <person name="Ito T."/>
            <person name="Fujiyama A."/>
            <person name="Inagaki F."/>
            <person name="Takami H."/>
        </authorList>
    </citation>
    <scope>NUCLEOTIDE SEQUENCE</scope>
    <source>
        <strain evidence="1">Expedition CK06-06</strain>
    </source>
</reference>